<organism evidence="2 3">
    <name type="scientific">miscellaneous Crenarchaeota group-15 archaeon DG-45</name>
    <dbReference type="NCBI Taxonomy" id="1685127"/>
    <lineage>
        <taxon>Archaea</taxon>
        <taxon>Candidatus Bathyarchaeota</taxon>
        <taxon>MCG-15</taxon>
    </lineage>
</organism>
<comment type="caution">
    <text evidence="2">The sequence shown here is derived from an EMBL/GenBank/DDBJ whole genome shotgun (WGS) entry which is preliminary data.</text>
</comment>
<dbReference type="AlphaFoldDB" id="A0A0M0BLT6"/>
<accession>A0A0M0BLT6</accession>
<feature type="domain" description="HTH arsR-type" evidence="1">
    <location>
        <begin position="1"/>
        <end position="87"/>
    </location>
</feature>
<dbReference type="GO" id="GO:0003700">
    <property type="term" value="F:DNA-binding transcription factor activity"/>
    <property type="evidence" value="ECO:0007669"/>
    <property type="project" value="InterPro"/>
</dbReference>
<sequence length="245" mass="27423">MTRKNLLDTAVPKLKQYMSEEGEPLTCGEVAKLLGVSDSAAYGVLNYMEARGILQHVKKGRTYHYFLKPAHDESHIAAMATQTQIQHRPIIRKPLAQAEKTTDSVSEEPVAGHHQLATGDMLPALAILGISQTGSSRPRTQIQAEPVEYPRKRVSTPLFITVSRNGRIEHLPKEARQLSRGHTAYLKEQYLMGLDGYQEIERFDCFFSEASALERGEYGNVFYASMGTNPWEKVYKVTVERAGEG</sequence>
<reference evidence="2 3" key="1">
    <citation type="submission" date="2015-06" db="EMBL/GenBank/DDBJ databases">
        <title>New insights into the roles of widespread benthic archaea in carbon and nitrogen cycling.</title>
        <authorList>
            <person name="Lazar C.S."/>
            <person name="Baker B.J."/>
            <person name="Seitz K.W."/>
            <person name="Hyde A.S."/>
            <person name="Dick G.J."/>
            <person name="Hinrichs K.-U."/>
            <person name="Teske A.P."/>
        </authorList>
    </citation>
    <scope>NUCLEOTIDE SEQUENCE [LARGE SCALE GENOMIC DNA]</scope>
    <source>
        <strain evidence="2">DG-45</strain>
    </source>
</reference>
<protein>
    <recommendedName>
        <fullName evidence="1">HTH arsR-type domain-containing protein</fullName>
    </recommendedName>
</protein>
<dbReference type="InterPro" id="IPR001845">
    <property type="entry name" value="HTH_ArsR_DNA-bd_dom"/>
</dbReference>
<evidence type="ECO:0000259" key="1">
    <source>
        <dbReference type="PROSITE" id="PS50987"/>
    </source>
</evidence>
<dbReference type="Gene3D" id="1.10.10.10">
    <property type="entry name" value="Winged helix-like DNA-binding domain superfamily/Winged helix DNA-binding domain"/>
    <property type="match status" value="1"/>
</dbReference>
<evidence type="ECO:0000313" key="3">
    <source>
        <dbReference type="Proteomes" id="UP000037210"/>
    </source>
</evidence>
<dbReference type="SUPFAM" id="SSF46785">
    <property type="entry name" value="Winged helix' DNA-binding domain"/>
    <property type="match status" value="1"/>
</dbReference>
<dbReference type="EMBL" id="LFWZ01000066">
    <property type="protein sequence ID" value="KON29374.1"/>
    <property type="molecule type" value="Genomic_DNA"/>
</dbReference>
<dbReference type="InterPro" id="IPR036388">
    <property type="entry name" value="WH-like_DNA-bd_sf"/>
</dbReference>
<proteinExistence type="predicted"/>
<dbReference type="PROSITE" id="PS50987">
    <property type="entry name" value="HTH_ARSR_2"/>
    <property type="match status" value="1"/>
</dbReference>
<evidence type="ECO:0000313" key="2">
    <source>
        <dbReference type="EMBL" id="KON29374.1"/>
    </source>
</evidence>
<gene>
    <name evidence="2" type="ORF">AC482_06610</name>
</gene>
<dbReference type="Proteomes" id="UP000037210">
    <property type="component" value="Unassembled WGS sequence"/>
</dbReference>
<name>A0A0M0BLT6_9ARCH</name>
<dbReference type="InterPro" id="IPR036390">
    <property type="entry name" value="WH_DNA-bd_sf"/>
</dbReference>